<feature type="transmembrane region" description="Helical" evidence="1">
    <location>
        <begin position="9"/>
        <end position="26"/>
    </location>
</feature>
<keyword evidence="1" id="KW-0812">Transmembrane</keyword>
<proteinExistence type="predicted"/>
<dbReference type="EMBL" id="CP001687">
    <property type="protein sequence ID" value="ACV10762.1"/>
    <property type="molecule type" value="Genomic_DNA"/>
</dbReference>
<evidence type="ECO:0000256" key="1">
    <source>
        <dbReference type="SAM" id="Phobius"/>
    </source>
</evidence>
<organism evidence="3 4">
    <name type="scientific">Halorhabdus utahensis (strain DSM 12940 / JCM 11049 / AX-2)</name>
    <dbReference type="NCBI Taxonomy" id="519442"/>
    <lineage>
        <taxon>Archaea</taxon>
        <taxon>Methanobacteriati</taxon>
        <taxon>Methanobacteriota</taxon>
        <taxon>Stenosarchaea group</taxon>
        <taxon>Halobacteria</taxon>
        <taxon>Halobacteriales</taxon>
        <taxon>Haloarculaceae</taxon>
        <taxon>Halorhabdus</taxon>
    </lineage>
</organism>
<feature type="domain" description="DUF7314" evidence="2">
    <location>
        <begin position="1"/>
        <end position="86"/>
    </location>
</feature>
<dbReference type="InterPro" id="IPR055738">
    <property type="entry name" value="DUF7314"/>
</dbReference>
<accession>C7NSV1</accession>
<dbReference type="eggNOG" id="arCOG04592">
    <property type="taxonomic scope" value="Archaea"/>
</dbReference>
<dbReference type="Pfam" id="PF23996">
    <property type="entry name" value="DUF7314"/>
    <property type="match status" value="1"/>
</dbReference>
<protein>
    <recommendedName>
        <fullName evidence="2">DUF7314 domain-containing protein</fullName>
    </recommendedName>
</protein>
<sequence>MADEFMKGFGILVTAGLGWLVVAGWYKTPSFQGPQLLGTYPENPDFYTQIAMVVGEGLFYFAILGALAFWVLVPAINQAREAYADRK</sequence>
<evidence type="ECO:0000259" key="2">
    <source>
        <dbReference type="Pfam" id="PF23996"/>
    </source>
</evidence>
<dbReference type="RefSeq" id="WP_015788343.1">
    <property type="nucleotide sequence ID" value="NC_013158.1"/>
</dbReference>
<feature type="transmembrane region" description="Helical" evidence="1">
    <location>
        <begin position="46"/>
        <end position="73"/>
    </location>
</feature>
<keyword evidence="1" id="KW-0472">Membrane</keyword>
<keyword evidence="4" id="KW-1185">Reference proteome</keyword>
<name>C7NSV1_HALUD</name>
<dbReference type="KEGG" id="hut:Huta_0575"/>
<dbReference type="GeneID" id="8382842"/>
<dbReference type="STRING" id="519442.Huta_0575"/>
<dbReference type="AlphaFoldDB" id="C7NSV1"/>
<dbReference type="OrthoDB" id="209648at2157"/>
<keyword evidence="1" id="KW-1133">Transmembrane helix</keyword>
<evidence type="ECO:0000313" key="3">
    <source>
        <dbReference type="EMBL" id="ACV10762.1"/>
    </source>
</evidence>
<dbReference type="Proteomes" id="UP000002071">
    <property type="component" value="Chromosome"/>
</dbReference>
<dbReference type="HOGENOM" id="CLU_2433753_0_0_2"/>
<evidence type="ECO:0000313" key="4">
    <source>
        <dbReference type="Proteomes" id="UP000002071"/>
    </source>
</evidence>
<reference evidence="3 4" key="1">
    <citation type="journal article" date="2009" name="Stand. Genomic Sci.">
        <title>Complete genome sequence of Halorhabdus utahensis type strain (AX-2).</title>
        <authorList>
            <person name="Anderson I."/>
            <person name="Tindall B.J."/>
            <person name="Pomrenke H."/>
            <person name="Goker M."/>
            <person name="Lapidus A."/>
            <person name="Nolan M."/>
            <person name="Copeland A."/>
            <person name="Glavina Del Rio T."/>
            <person name="Chen F."/>
            <person name="Tice H."/>
            <person name="Cheng J.F."/>
            <person name="Lucas S."/>
            <person name="Chertkov O."/>
            <person name="Bruce D."/>
            <person name="Brettin T."/>
            <person name="Detter J.C."/>
            <person name="Han C."/>
            <person name="Goodwin L."/>
            <person name="Land M."/>
            <person name="Hauser L."/>
            <person name="Chang Y.J."/>
            <person name="Jeffries C.D."/>
            <person name="Pitluck S."/>
            <person name="Pati A."/>
            <person name="Mavromatis K."/>
            <person name="Ivanova N."/>
            <person name="Ovchinnikova G."/>
            <person name="Chen A."/>
            <person name="Palaniappan K."/>
            <person name="Chain P."/>
            <person name="Rohde M."/>
            <person name="Bristow J."/>
            <person name="Eisen J.A."/>
            <person name="Markowitz V."/>
            <person name="Hugenholtz P."/>
            <person name="Kyrpides N.C."/>
            <person name="Klenk H.P."/>
        </authorList>
    </citation>
    <scope>NUCLEOTIDE SEQUENCE [LARGE SCALE GENOMIC DNA]</scope>
    <source>
        <strain evidence="4">DSM 12940 / JCM 11049 / AX-2</strain>
    </source>
</reference>
<dbReference type="GeneID" id="79184188"/>
<gene>
    <name evidence="3" type="ordered locus">Huta_0575</name>
</gene>